<protein>
    <recommendedName>
        <fullName evidence="3">AAA domain-containing protein</fullName>
    </recommendedName>
</protein>
<dbReference type="InterPro" id="IPR027417">
    <property type="entry name" value="P-loop_NTPase"/>
</dbReference>
<evidence type="ECO:0000313" key="2">
    <source>
        <dbReference type="Proteomes" id="UP000626148"/>
    </source>
</evidence>
<name>A0A918N9Y2_9GAMM</name>
<dbReference type="EMBL" id="BMXR01000004">
    <property type="protein sequence ID" value="GGX52284.1"/>
    <property type="molecule type" value="Genomic_DNA"/>
</dbReference>
<accession>A0A918N9Y2</accession>
<reference evidence="1" key="2">
    <citation type="submission" date="2020-09" db="EMBL/GenBank/DDBJ databases">
        <authorList>
            <person name="Sun Q."/>
            <person name="Kim S."/>
        </authorList>
    </citation>
    <scope>NUCLEOTIDE SEQUENCE</scope>
    <source>
        <strain evidence="1">KCTC 22169</strain>
    </source>
</reference>
<organism evidence="1 2">
    <name type="scientific">Saccharospirillum salsuginis</name>
    <dbReference type="NCBI Taxonomy" id="418750"/>
    <lineage>
        <taxon>Bacteria</taxon>
        <taxon>Pseudomonadati</taxon>
        <taxon>Pseudomonadota</taxon>
        <taxon>Gammaproteobacteria</taxon>
        <taxon>Oceanospirillales</taxon>
        <taxon>Saccharospirillaceae</taxon>
        <taxon>Saccharospirillum</taxon>
    </lineage>
</organism>
<proteinExistence type="predicted"/>
<dbReference type="Gene3D" id="3.40.50.300">
    <property type="entry name" value="P-loop containing nucleotide triphosphate hydrolases"/>
    <property type="match status" value="1"/>
</dbReference>
<sequence>MSRIDESLSADVRAYFGATGAGKTFNMLKDCEGARRVLAFDPKGTLGAQGFQAFHDFGQWLKAASGANEGRFAYQATGAANFARFCEAVMAMADARRPAVVLVDELGNVTTPSKAPEHWHNVISLGRAMGLKIRAGAQRAPEIDKTLIGNKTHLWIGYQSRTADAQYLAKETDVPVETIKALRPKPHFDQILYLGRGDWKLIKGK</sequence>
<dbReference type="RefSeq" id="WP_189608358.1">
    <property type="nucleotide sequence ID" value="NZ_BMXR01000004.1"/>
</dbReference>
<dbReference type="Proteomes" id="UP000626148">
    <property type="component" value="Unassembled WGS sequence"/>
</dbReference>
<evidence type="ECO:0000313" key="1">
    <source>
        <dbReference type="EMBL" id="GGX52284.1"/>
    </source>
</evidence>
<dbReference type="AlphaFoldDB" id="A0A918N9Y2"/>
<keyword evidence="2" id="KW-1185">Reference proteome</keyword>
<evidence type="ECO:0008006" key="3">
    <source>
        <dbReference type="Google" id="ProtNLM"/>
    </source>
</evidence>
<dbReference type="SUPFAM" id="SSF52540">
    <property type="entry name" value="P-loop containing nucleoside triphosphate hydrolases"/>
    <property type="match status" value="1"/>
</dbReference>
<comment type="caution">
    <text evidence="1">The sequence shown here is derived from an EMBL/GenBank/DDBJ whole genome shotgun (WGS) entry which is preliminary data.</text>
</comment>
<reference evidence="1" key="1">
    <citation type="journal article" date="2014" name="Int. J. Syst. Evol. Microbiol.">
        <title>Complete genome sequence of Corynebacterium casei LMG S-19264T (=DSM 44701T), isolated from a smear-ripened cheese.</title>
        <authorList>
            <consortium name="US DOE Joint Genome Institute (JGI-PGF)"/>
            <person name="Walter F."/>
            <person name="Albersmeier A."/>
            <person name="Kalinowski J."/>
            <person name="Ruckert C."/>
        </authorList>
    </citation>
    <scope>NUCLEOTIDE SEQUENCE</scope>
    <source>
        <strain evidence="1">KCTC 22169</strain>
    </source>
</reference>
<gene>
    <name evidence="1" type="ORF">GCM10007392_19520</name>
</gene>